<feature type="domain" description="JmjC" evidence="4">
    <location>
        <begin position="80"/>
        <end position="244"/>
    </location>
</feature>
<dbReference type="InterPro" id="IPR041667">
    <property type="entry name" value="Cupin_8"/>
</dbReference>
<dbReference type="InterPro" id="IPR003347">
    <property type="entry name" value="JmjC_dom"/>
</dbReference>
<organism evidence="5 6">
    <name type="scientific">Pinctada imbricata</name>
    <name type="common">Atlantic pearl-oyster</name>
    <name type="synonym">Pinctada martensii</name>
    <dbReference type="NCBI Taxonomy" id="66713"/>
    <lineage>
        <taxon>Eukaryota</taxon>
        <taxon>Metazoa</taxon>
        <taxon>Spiralia</taxon>
        <taxon>Lophotrochozoa</taxon>
        <taxon>Mollusca</taxon>
        <taxon>Bivalvia</taxon>
        <taxon>Autobranchia</taxon>
        <taxon>Pteriomorphia</taxon>
        <taxon>Pterioida</taxon>
        <taxon>Pterioidea</taxon>
        <taxon>Pteriidae</taxon>
        <taxon>Pinctada</taxon>
    </lineage>
</organism>
<dbReference type="PROSITE" id="PS50222">
    <property type="entry name" value="EF_HAND_2"/>
    <property type="match status" value="1"/>
</dbReference>
<feature type="compositionally biased region" description="Acidic residues" evidence="2">
    <location>
        <begin position="340"/>
        <end position="373"/>
    </location>
</feature>
<dbReference type="EMBL" id="VSWD01000007">
    <property type="protein sequence ID" value="KAK3096984.1"/>
    <property type="molecule type" value="Genomic_DNA"/>
</dbReference>
<evidence type="ECO:0000313" key="5">
    <source>
        <dbReference type="EMBL" id="KAK3096984.1"/>
    </source>
</evidence>
<keyword evidence="6" id="KW-1185">Reference proteome</keyword>
<dbReference type="InterPro" id="IPR002048">
    <property type="entry name" value="EF_hand_dom"/>
</dbReference>
<dbReference type="PANTHER" id="PTHR12461">
    <property type="entry name" value="HYPOXIA-INDUCIBLE FACTOR 1 ALPHA INHIBITOR-RELATED"/>
    <property type="match status" value="1"/>
</dbReference>
<accession>A0AA88Y971</accession>
<reference evidence="5" key="1">
    <citation type="submission" date="2019-08" db="EMBL/GenBank/DDBJ databases">
        <title>The improved chromosome-level genome for the pearl oyster Pinctada fucata martensii using PacBio sequencing and Hi-C.</title>
        <authorList>
            <person name="Zheng Z."/>
        </authorList>
    </citation>
    <scope>NUCLEOTIDE SEQUENCE</scope>
    <source>
        <strain evidence="5">ZZ-2019</strain>
        <tissue evidence="5">Adductor muscle</tissue>
    </source>
</reference>
<dbReference type="GO" id="GO:0005509">
    <property type="term" value="F:calcium ion binding"/>
    <property type="evidence" value="ECO:0007669"/>
    <property type="project" value="InterPro"/>
</dbReference>
<sequence length="381" mass="44115">MEATSFPDPKTFFDEHIKGRKPVLFKGILEKGILPAYKLWTDEYLRENFGKDSVMVELGKKENRDEGGDSFTFTQFLDKYRKENIYMVNDISEDMARDVNLPPSMVCGGMQRAIQNVILWFSSGGTKSVLHNDGLDNINCLLDGEKYLVMIDKKHSKLIETEHWKTNGAYHRVDVEKVDMIKYPQFQDIAWYEVKMKKGDCLFIPFKWYHHVDSSAKGRNMALNFWFNHMMIFNDTDCKDVDTEKPLPLAGIRKKTKDVESIRGELMGVFDDENPVGFEQFTTTLEGTEIVDKETVKEFFRYIDMDGDQKVTPEEMQTFDIKKAVDELPALKKALHEYLEAAEEDDEEDDGEDDMNGEDPENQEMEGEEDIDAESSTRDEL</sequence>
<dbReference type="PROSITE" id="PS51184">
    <property type="entry name" value="JMJC"/>
    <property type="match status" value="1"/>
</dbReference>
<evidence type="ECO:0000256" key="2">
    <source>
        <dbReference type="SAM" id="MobiDB-lite"/>
    </source>
</evidence>
<evidence type="ECO:0000256" key="1">
    <source>
        <dbReference type="ARBA" id="ARBA00022837"/>
    </source>
</evidence>
<dbReference type="InterPro" id="IPR018247">
    <property type="entry name" value="EF_Hand_1_Ca_BS"/>
</dbReference>
<keyword evidence="1" id="KW-0106">Calcium</keyword>
<name>A0AA88Y971_PINIB</name>
<gene>
    <name evidence="5" type="ORF">FSP39_005376</name>
</gene>
<evidence type="ECO:0000313" key="6">
    <source>
        <dbReference type="Proteomes" id="UP001186944"/>
    </source>
</evidence>
<dbReference type="Gene3D" id="2.60.120.650">
    <property type="entry name" value="Cupin"/>
    <property type="match status" value="1"/>
</dbReference>
<dbReference type="FunFam" id="2.60.120.650:FF:000025">
    <property type="entry name" value="Lysine-specific demethylase 8"/>
    <property type="match status" value="1"/>
</dbReference>
<feature type="region of interest" description="Disordered" evidence="2">
    <location>
        <begin position="337"/>
        <end position="381"/>
    </location>
</feature>
<dbReference type="PROSITE" id="PS00018">
    <property type="entry name" value="EF_HAND_1"/>
    <property type="match status" value="1"/>
</dbReference>
<evidence type="ECO:0000259" key="3">
    <source>
        <dbReference type="PROSITE" id="PS50222"/>
    </source>
</evidence>
<evidence type="ECO:0000259" key="4">
    <source>
        <dbReference type="PROSITE" id="PS51184"/>
    </source>
</evidence>
<feature type="domain" description="EF-hand" evidence="3">
    <location>
        <begin position="291"/>
        <end position="326"/>
    </location>
</feature>
<dbReference type="PANTHER" id="PTHR12461:SF18">
    <property type="entry name" value="JMJC DOMAIN-CONTAINING PROTEIN"/>
    <property type="match status" value="1"/>
</dbReference>
<dbReference type="Proteomes" id="UP001186944">
    <property type="component" value="Unassembled WGS sequence"/>
</dbReference>
<evidence type="ECO:0008006" key="7">
    <source>
        <dbReference type="Google" id="ProtNLM"/>
    </source>
</evidence>
<protein>
    <recommendedName>
        <fullName evidence="7">JmjC domain-containing protein</fullName>
    </recommendedName>
</protein>
<proteinExistence type="predicted"/>
<dbReference type="InterPro" id="IPR011992">
    <property type="entry name" value="EF-hand-dom_pair"/>
</dbReference>
<comment type="caution">
    <text evidence="5">The sequence shown here is derived from an EMBL/GenBank/DDBJ whole genome shotgun (WGS) entry which is preliminary data.</text>
</comment>
<dbReference type="SUPFAM" id="SSF51197">
    <property type="entry name" value="Clavaminate synthase-like"/>
    <property type="match status" value="1"/>
</dbReference>
<dbReference type="Pfam" id="PF13621">
    <property type="entry name" value="Cupin_8"/>
    <property type="match status" value="1"/>
</dbReference>
<dbReference type="AlphaFoldDB" id="A0AA88Y971"/>
<dbReference type="SUPFAM" id="SSF47473">
    <property type="entry name" value="EF-hand"/>
    <property type="match status" value="1"/>
</dbReference>